<protein>
    <submittedName>
        <fullName evidence="1">Uncharacterized protein</fullName>
    </submittedName>
</protein>
<sequence length="190" mass="20306">MHIYMPIPSALLEKARENKLTFDIYFAKQAAFPIPIPPDRPVQPSLGKMNIKRFHLLNIPLLLVNVANCLTVTCDTGGNLVLTSDYEVLSNDILSNNFNPPLSDPIKLGPTQEQPFPRIGTAGACLHNDFLFRSASIALSDVQAAAAAIFSQCFLVPGLTVATGGQATLTSNDGSGITVIFEVGPPALIC</sequence>
<accession>A0A0D2CMB0</accession>
<organism evidence="1 2">
    <name type="scientific">Cladophialophora immunda</name>
    <dbReference type="NCBI Taxonomy" id="569365"/>
    <lineage>
        <taxon>Eukaryota</taxon>
        <taxon>Fungi</taxon>
        <taxon>Dikarya</taxon>
        <taxon>Ascomycota</taxon>
        <taxon>Pezizomycotina</taxon>
        <taxon>Eurotiomycetes</taxon>
        <taxon>Chaetothyriomycetidae</taxon>
        <taxon>Chaetothyriales</taxon>
        <taxon>Herpotrichiellaceae</taxon>
        <taxon>Cladophialophora</taxon>
    </lineage>
</organism>
<dbReference type="AlphaFoldDB" id="A0A0D2CMB0"/>
<keyword evidence="2" id="KW-1185">Reference proteome</keyword>
<dbReference type="HOGENOM" id="CLU_1427832_0_0_1"/>
<evidence type="ECO:0000313" key="1">
    <source>
        <dbReference type="EMBL" id="KIW31200.1"/>
    </source>
</evidence>
<gene>
    <name evidence="1" type="ORF">PV07_02868</name>
</gene>
<dbReference type="EMBL" id="KN847041">
    <property type="protein sequence ID" value="KIW31200.1"/>
    <property type="molecule type" value="Genomic_DNA"/>
</dbReference>
<dbReference type="VEuPathDB" id="FungiDB:PV07_02868"/>
<dbReference type="RefSeq" id="XP_016251416.1">
    <property type="nucleotide sequence ID" value="XM_016389514.1"/>
</dbReference>
<dbReference type="Proteomes" id="UP000054466">
    <property type="component" value="Unassembled WGS sequence"/>
</dbReference>
<reference evidence="1 2" key="1">
    <citation type="submission" date="2015-01" db="EMBL/GenBank/DDBJ databases">
        <title>The Genome Sequence of Cladophialophora immunda CBS83496.</title>
        <authorList>
            <consortium name="The Broad Institute Genomics Platform"/>
            <person name="Cuomo C."/>
            <person name="de Hoog S."/>
            <person name="Gorbushina A."/>
            <person name="Stielow B."/>
            <person name="Teixiera M."/>
            <person name="Abouelleil A."/>
            <person name="Chapman S.B."/>
            <person name="Priest M."/>
            <person name="Young S.K."/>
            <person name="Wortman J."/>
            <person name="Nusbaum C."/>
            <person name="Birren B."/>
        </authorList>
    </citation>
    <scope>NUCLEOTIDE SEQUENCE [LARGE SCALE GENOMIC DNA]</scope>
    <source>
        <strain evidence="1 2">CBS 83496</strain>
    </source>
</reference>
<dbReference type="GeneID" id="27342062"/>
<proteinExistence type="predicted"/>
<name>A0A0D2CMB0_9EURO</name>
<dbReference type="OrthoDB" id="10300249at2759"/>
<evidence type="ECO:0000313" key="2">
    <source>
        <dbReference type="Proteomes" id="UP000054466"/>
    </source>
</evidence>